<reference evidence="1 2" key="1">
    <citation type="submission" date="2018-08" db="EMBL/GenBank/DDBJ databases">
        <authorList>
            <person name="Washington J.M."/>
            <person name="Garlena R.A."/>
            <person name="Russell D.A."/>
            <person name="Pope W.H."/>
            <person name="Jacobs-Sera D."/>
            <person name="Hatfull G.F."/>
        </authorList>
    </citation>
    <scope>NUCLEOTIDE SEQUENCE [LARGE SCALE GENOMIC DNA]</scope>
</reference>
<dbReference type="GeneID" id="60321082"/>
<dbReference type="KEGG" id="vg:60321082"/>
<dbReference type="GO" id="GO:0006508">
    <property type="term" value="P:proteolysis"/>
    <property type="evidence" value="ECO:0007669"/>
    <property type="project" value="UniProtKB-KW"/>
</dbReference>
<evidence type="ECO:0000313" key="2">
    <source>
        <dbReference type="Proteomes" id="UP000269292"/>
    </source>
</evidence>
<gene>
    <name evidence="1" type="primary">12</name>
    <name evidence="1" type="ORF">SEA_SAGUARO_12</name>
</gene>
<keyword evidence="2" id="KW-1185">Reference proteome</keyword>
<accession>A0A386KAC9</accession>
<dbReference type="Proteomes" id="UP000269292">
    <property type="component" value="Segment"/>
</dbReference>
<evidence type="ECO:0000313" key="1">
    <source>
        <dbReference type="EMBL" id="AYD82007.1"/>
    </source>
</evidence>
<protein>
    <submittedName>
        <fullName evidence="1">Capsid maturation protease and MuF-like fusion protein</fullName>
    </submittedName>
</protein>
<sequence>MWPERGEALSRTIEAEAALTDLYSEALLRWLPTVQASVLPSLTAAGALPPNPDAVDETAGAWDQLSTELILAGLSSLWALALVETLQGLELSLPNIDPALAVAVPREVIQAITSTSALARADILEAVRRVESDGDLRQARDDFLATQHDYIGATPALVREKLAAAVSDARPPADDTAVDIEVSIERMTAAQREAAAAVLTPGSEELREVARYQGYQAAGVQNAAVIAAAMRNTEDELEKVWIATIDGKTRPTHFAADGQRAPLGGTFTVGNEPLRFPGDPAGPAREVRNCRCRVGVLAPDEEIPDEVDRHTERLDGRDSVAINRVGTQRDEIERRARAGTVRARDDEDGIGRTAAGGWVAPSEQEYAMPREQVVNTEQGGTTVVLANGKDSGAEMFRTFTDQPVAFVGIETSDGRMLASDIDLSFRNFPLPIMWCEQNAGGHWDSYTVGVMESGRIDGDTVRASGYWLNDEHAEAAFTAASHKVSRPSIDLASIEWILTDENGKEITEDEWWDLPMDAKVVQTITAGELIGFTMVATPAFGDTLIEFNPERESRDTALVASAAESFRPRVYPAELFSDPQLSEPTPITMDPDTGRIFGHLACFGACHRSIQAQCVMAPRSPSGYAMFHTSPAVRLDDGTSVPVGRLTVGTGHAPDNYSGAPAKAHYDNTGACFALVRAGEDAHGIWVSGVAAPWATPEQIEMGLASPLSGDWRDFGKGLDLIAALAVNTPGFAVRGRDGAEGRPAALVASLGPDRRRAPGTPLSARVIGDIVEAAVQRALAASTAAAETQALLAQANEKVGPPPPPKTPNDEIAELLAQAGNL</sequence>
<organism evidence="1 2">
    <name type="scientific">Mycobacterium phage Saguaro</name>
    <dbReference type="NCBI Taxonomy" id="2315616"/>
    <lineage>
        <taxon>Viruses</taxon>
        <taxon>Duplodnaviria</taxon>
        <taxon>Heunggongvirae</taxon>
        <taxon>Uroviricota</taxon>
        <taxon>Caudoviricetes</taxon>
        <taxon>Bclasvirinae</taxon>
        <taxon>Saguarovirus</taxon>
        <taxon>Saguarovirus saguaro</taxon>
    </lineage>
</organism>
<dbReference type="GO" id="GO:0008233">
    <property type="term" value="F:peptidase activity"/>
    <property type="evidence" value="ECO:0007669"/>
    <property type="project" value="UniProtKB-KW"/>
</dbReference>
<name>A0A386KAC9_9CAUD</name>
<dbReference type="RefSeq" id="YP_009949675.1">
    <property type="nucleotide sequence ID" value="NC_051583.1"/>
</dbReference>
<dbReference type="EMBL" id="MH744423">
    <property type="protein sequence ID" value="AYD82007.1"/>
    <property type="molecule type" value="Genomic_DNA"/>
</dbReference>
<keyword evidence="1" id="KW-0378">Hydrolase</keyword>
<keyword evidence="1" id="KW-0645">Protease</keyword>
<proteinExistence type="predicted"/>